<comment type="caution">
    <text evidence="1">The sequence shown here is derived from an EMBL/GenBank/DDBJ whole genome shotgun (WGS) entry which is preliminary data.</text>
</comment>
<evidence type="ECO:0000313" key="2">
    <source>
        <dbReference type="Proteomes" id="UP000652761"/>
    </source>
</evidence>
<protein>
    <submittedName>
        <fullName evidence="1">Uncharacterized protein</fullName>
    </submittedName>
</protein>
<proteinExistence type="predicted"/>
<reference evidence="1" key="1">
    <citation type="submission" date="2017-07" db="EMBL/GenBank/DDBJ databases">
        <title>Taro Niue Genome Assembly and Annotation.</title>
        <authorList>
            <person name="Atibalentja N."/>
            <person name="Keating K."/>
            <person name="Fields C.J."/>
        </authorList>
    </citation>
    <scope>NUCLEOTIDE SEQUENCE</scope>
    <source>
        <strain evidence="1">Niue_2</strain>
        <tissue evidence="1">Leaf</tissue>
    </source>
</reference>
<dbReference type="AlphaFoldDB" id="A0A843XFD0"/>
<sequence>LSSITAILRRPARGRYQRRNTCYCLPGKVRSLVQVPKELFGHGKPVCVLLRPRLVLLLLLPTCHCYCRCRCSLRLSDTNYNDPRTRPSAYAEDLIFPIAAHGSGDPEGQ</sequence>
<keyword evidence="2" id="KW-1185">Reference proteome</keyword>
<feature type="non-terminal residue" evidence="1">
    <location>
        <position position="1"/>
    </location>
</feature>
<evidence type="ECO:0000313" key="1">
    <source>
        <dbReference type="EMBL" id="MQM17930.1"/>
    </source>
</evidence>
<dbReference type="Proteomes" id="UP000652761">
    <property type="component" value="Unassembled WGS sequence"/>
</dbReference>
<name>A0A843XFD0_COLES</name>
<gene>
    <name evidence="1" type="ORF">Taro_050910</name>
</gene>
<accession>A0A843XFD0</accession>
<dbReference type="EMBL" id="NMUH01007851">
    <property type="protein sequence ID" value="MQM17930.1"/>
    <property type="molecule type" value="Genomic_DNA"/>
</dbReference>
<organism evidence="1 2">
    <name type="scientific">Colocasia esculenta</name>
    <name type="common">Wild taro</name>
    <name type="synonym">Arum esculentum</name>
    <dbReference type="NCBI Taxonomy" id="4460"/>
    <lineage>
        <taxon>Eukaryota</taxon>
        <taxon>Viridiplantae</taxon>
        <taxon>Streptophyta</taxon>
        <taxon>Embryophyta</taxon>
        <taxon>Tracheophyta</taxon>
        <taxon>Spermatophyta</taxon>
        <taxon>Magnoliopsida</taxon>
        <taxon>Liliopsida</taxon>
        <taxon>Araceae</taxon>
        <taxon>Aroideae</taxon>
        <taxon>Colocasieae</taxon>
        <taxon>Colocasia</taxon>
    </lineage>
</organism>